<evidence type="ECO:0000256" key="2">
    <source>
        <dbReference type="ARBA" id="ARBA00022527"/>
    </source>
</evidence>
<feature type="binding site" evidence="9">
    <location>
        <position position="122"/>
    </location>
    <ligand>
        <name>ATP</name>
        <dbReference type="ChEBI" id="CHEBI:30616"/>
    </ligand>
</feature>
<dbReference type="SMART" id="SM00220">
    <property type="entry name" value="S_TKc"/>
    <property type="match status" value="1"/>
</dbReference>
<reference evidence="15" key="2">
    <citation type="submission" date="2016-04" db="UniProtKB">
        <authorList>
            <consortium name="WormBaseParasite"/>
        </authorList>
    </citation>
    <scope>IDENTIFICATION</scope>
</reference>
<evidence type="ECO:0000256" key="10">
    <source>
        <dbReference type="RuleBase" id="RU000304"/>
    </source>
</evidence>
<dbReference type="Gene3D" id="3.30.200.20">
    <property type="entry name" value="Phosphorylase Kinase, domain 1"/>
    <property type="match status" value="2"/>
</dbReference>
<evidence type="ECO:0000256" key="6">
    <source>
        <dbReference type="ARBA" id="ARBA00022840"/>
    </source>
</evidence>
<keyword evidence="6 9" id="KW-0067">ATP-binding</keyword>
<evidence type="ECO:0000259" key="13">
    <source>
        <dbReference type="PROSITE" id="PS51285"/>
    </source>
</evidence>
<evidence type="ECO:0000256" key="9">
    <source>
        <dbReference type="PROSITE-ProRule" id="PRU10141"/>
    </source>
</evidence>
<dbReference type="PROSITE" id="PS51285">
    <property type="entry name" value="AGC_KINASE_CTER"/>
    <property type="match status" value="1"/>
</dbReference>
<comment type="similarity">
    <text evidence="10">Belongs to the protein kinase superfamily.</text>
</comment>
<dbReference type="WBParaSite" id="ACAC_0000823001-mRNA-1">
    <property type="protein sequence ID" value="ACAC_0000823001-mRNA-1"/>
    <property type="gene ID" value="ACAC_0000823001"/>
</dbReference>
<evidence type="ECO:0000256" key="1">
    <source>
        <dbReference type="ARBA" id="ARBA00012444"/>
    </source>
</evidence>
<dbReference type="SUPFAM" id="SSF56112">
    <property type="entry name" value="Protein kinase-like (PK-like)"/>
    <property type="match status" value="1"/>
</dbReference>
<evidence type="ECO:0000313" key="15">
    <source>
        <dbReference type="WBParaSite" id="ACAC_0000823001-mRNA-1"/>
    </source>
</evidence>
<evidence type="ECO:0000256" key="8">
    <source>
        <dbReference type="ARBA" id="ARBA00047454"/>
    </source>
</evidence>
<evidence type="ECO:0000256" key="5">
    <source>
        <dbReference type="ARBA" id="ARBA00022777"/>
    </source>
</evidence>
<feature type="domain" description="AGC-kinase C-terminal" evidence="13">
    <location>
        <begin position="449"/>
        <end position="498"/>
    </location>
</feature>
<accession>A0A158P9G6</accession>
<sequence length="498" mass="57564">MTVKKRRSSSSPRNPRHREKVPHLETSKPCRLIDPFNEPSTSAGPSEENVLSAFAVDGKDVNLTAELFWLKKHLSEHWSMKWLWKNTAVLDDFDRIKTLGTGSFGRVMLVKHKQSSSYYAMKILDKQKVVKLKQVEHTLNEKRILQAIDFPFLVNMQYSFKERGRQECLILIFRLVTNRWIISKSKNPNLLKKAKRALHFRMKDNSNLYMVLEFISGGEMFSHLRRIGRFSEPHSRFYAAQIVLAFEYLHSLDLIYRDLKPENLLIDSTGYLKITDFGFAKRVKGRTWTLCGTPEYLAPEIILSKGYNKAVDWWALGVLIYEMAAGYPPFFADQPIQIYEKIVSGKVKFPSHFSNELKDLLKNLLQVDLTKRFGNLKNGVADIKNHKWFGSTDWIAIYQRKITPASFSKCEPGRLLEALYPRVEGPADTRHFVEEVKDDEHWTIAAENQHADTDSLQVEAPFLPKCRGPGDASNFDDYEEEPLRISGTEKCSKEFAEF</sequence>
<keyword evidence="2 10" id="KW-0723">Serine/threonine-protein kinase</keyword>
<dbReference type="GO" id="GO:0005829">
    <property type="term" value="C:cytosol"/>
    <property type="evidence" value="ECO:0007669"/>
    <property type="project" value="TreeGrafter"/>
</dbReference>
<evidence type="ECO:0000256" key="4">
    <source>
        <dbReference type="ARBA" id="ARBA00022741"/>
    </source>
</evidence>
<dbReference type="GO" id="GO:0005952">
    <property type="term" value="C:cAMP-dependent protein kinase complex"/>
    <property type="evidence" value="ECO:0007669"/>
    <property type="project" value="TreeGrafter"/>
</dbReference>
<dbReference type="PROSITE" id="PS00107">
    <property type="entry name" value="PROTEIN_KINASE_ATP"/>
    <property type="match status" value="1"/>
</dbReference>
<evidence type="ECO:0000313" key="14">
    <source>
        <dbReference type="Proteomes" id="UP000035642"/>
    </source>
</evidence>
<feature type="compositionally biased region" description="Basic residues" evidence="11">
    <location>
        <begin position="1"/>
        <end position="20"/>
    </location>
</feature>
<evidence type="ECO:0000256" key="7">
    <source>
        <dbReference type="ARBA" id="ARBA00047292"/>
    </source>
</evidence>
<evidence type="ECO:0000256" key="3">
    <source>
        <dbReference type="ARBA" id="ARBA00022679"/>
    </source>
</evidence>
<dbReference type="InterPro" id="IPR008271">
    <property type="entry name" value="Ser/Thr_kinase_AS"/>
</dbReference>
<dbReference type="Gene3D" id="1.10.510.10">
    <property type="entry name" value="Transferase(Phosphotransferase) domain 1"/>
    <property type="match status" value="1"/>
</dbReference>
<dbReference type="PROSITE" id="PS00108">
    <property type="entry name" value="PROTEIN_KINASE_ST"/>
    <property type="match status" value="1"/>
</dbReference>
<dbReference type="InterPro" id="IPR000719">
    <property type="entry name" value="Prot_kinase_dom"/>
</dbReference>
<dbReference type="InterPro" id="IPR011009">
    <property type="entry name" value="Kinase-like_dom_sf"/>
</dbReference>
<organism evidence="14 15">
    <name type="scientific">Angiostrongylus cantonensis</name>
    <name type="common">Rat lungworm</name>
    <dbReference type="NCBI Taxonomy" id="6313"/>
    <lineage>
        <taxon>Eukaryota</taxon>
        <taxon>Metazoa</taxon>
        <taxon>Ecdysozoa</taxon>
        <taxon>Nematoda</taxon>
        <taxon>Chromadorea</taxon>
        <taxon>Rhabditida</taxon>
        <taxon>Rhabditina</taxon>
        <taxon>Rhabditomorpha</taxon>
        <taxon>Strongyloidea</taxon>
        <taxon>Metastrongylidae</taxon>
        <taxon>Angiostrongylus</taxon>
    </lineage>
</organism>
<dbReference type="STRING" id="6313.A0A158P9G6"/>
<keyword evidence="5" id="KW-0418">Kinase</keyword>
<proteinExistence type="inferred from homology"/>
<keyword evidence="3" id="KW-0808">Transferase</keyword>
<keyword evidence="4 9" id="KW-0547">Nucleotide-binding</keyword>
<dbReference type="PROSITE" id="PS50011">
    <property type="entry name" value="PROTEIN_KINASE_DOM"/>
    <property type="match status" value="1"/>
</dbReference>
<keyword evidence="14" id="KW-1185">Reference proteome</keyword>
<evidence type="ECO:0000259" key="12">
    <source>
        <dbReference type="PROSITE" id="PS50011"/>
    </source>
</evidence>
<evidence type="ECO:0000256" key="11">
    <source>
        <dbReference type="SAM" id="MobiDB-lite"/>
    </source>
</evidence>
<comment type="catalytic activity">
    <reaction evidence="7">
        <text>L-threonyl-[protein] + ATP = O-phospho-L-threonyl-[protein] + ADP + H(+)</text>
        <dbReference type="Rhea" id="RHEA:46608"/>
        <dbReference type="Rhea" id="RHEA-COMP:11060"/>
        <dbReference type="Rhea" id="RHEA-COMP:11605"/>
        <dbReference type="ChEBI" id="CHEBI:15378"/>
        <dbReference type="ChEBI" id="CHEBI:30013"/>
        <dbReference type="ChEBI" id="CHEBI:30616"/>
        <dbReference type="ChEBI" id="CHEBI:61977"/>
        <dbReference type="ChEBI" id="CHEBI:456216"/>
        <dbReference type="EC" id="2.7.11.11"/>
    </reaction>
</comment>
<comment type="catalytic activity">
    <reaction evidence="8">
        <text>L-seryl-[protein] + ATP = O-phospho-L-seryl-[protein] + ADP + H(+)</text>
        <dbReference type="Rhea" id="RHEA:17989"/>
        <dbReference type="Rhea" id="RHEA-COMP:9863"/>
        <dbReference type="Rhea" id="RHEA-COMP:11604"/>
        <dbReference type="ChEBI" id="CHEBI:15378"/>
        <dbReference type="ChEBI" id="CHEBI:29999"/>
        <dbReference type="ChEBI" id="CHEBI:30616"/>
        <dbReference type="ChEBI" id="CHEBI:83421"/>
        <dbReference type="ChEBI" id="CHEBI:456216"/>
        <dbReference type="EC" id="2.7.11.11"/>
    </reaction>
</comment>
<reference evidence="14" key="1">
    <citation type="submission" date="2012-09" db="EMBL/GenBank/DDBJ databases">
        <authorList>
            <person name="Martin A.A."/>
        </authorList>
    </citation>
    <scope>NUCLEOTIDE SEQUENCE</scope>
</reference>
<dbReference type="Pfam" id="PF00069">
    <property type="entry name" value="Pkinase"/>
    <property type="match status" value="1"/>
</dbReference>
<dbReference type="EC" id="2.7.11.11" evidence="1"/>
<dbReference type="PANTHER" id="PTHR24353">
    <property type="entry name" value="CYCLIC NUCLEOTIDE-DEPENDENT PROTEIN KINASE"/>
    <property type="match status" value="1"/>
</dbReference>
<dbReference type="PANTHER" id="PTHR24353:SF153">
    <property type="entry name" value="CAMP-DEPENDENT PROTEIN KINASE CATALYTIC SUBUNIT 1"/>
    <property type="match status" value="1"/>
</dbReference>
<feature type="domain" description="Protein kinase" evidence="12">
    <location>
        <begin position="93"/>
        <end position="389"/>
    </location>
</feature>
<dbReference type="GO" id="GO:0005524">
    <property type="term" value="F:ATP binding"/>
    <property type="evidence" value="ECO:0007669"/>
    <property type="project" value="UniProtKB-UniRule"/>
</dbReference>
<dbReference type="FunFam" id="1.10.510.10:FF:000005">
    <property type="entry name" value="cAMP-dependent protein kinase catalytic subunit alpha"/>
    <property type="match status" value="1"/>
</dbReference>
<feature type="region of interest" description="Disordered" evidence="11">
    <location>
        <begin position="1"/>
        <end position="45"/>
    </location>
</feature>
<protein>
    <recommendedName>
        <fullName evidence="1">cAMP-dependent protein kinase</fullName>
        <ecNumber evidence="1">2.7.11.11</ecNumber>
    </recommendedName>
</protein>
<dbReference type="AlphaFoldDB" id="A0A158P9G6"/>
<dbReference type="CDD" id="cd14209">
    <property type="entry name" value="STKc_PKA"/>
    <property type="match status" value="1"/>
</dbReference>
<name>A0A158P9G6_ANGCA</name>
<dbReference type="Proteomes" id="UP000035642">
    <property type="component" value="Unassembled WGS sequence"/>
</dbReference>
<dbReference type="InterPro" id="IPR017441">
    <property type="entry name" value="Protein_kinase_ATP_BS"/>
</dbReference>
<dbReference type="GO" id="GO:0005634">
    <property type="term" value="C:nucleus"/>
    <property type="evidence" value="ECO:0007669"/>
    <property type="project" value="TreeGrafter"/>
</dbReference>
<dbReference type="InterPro" id="IPR044109">
    <property type="entry name" value="STKc_PKA"/>
</dbReference>
<dbReference type="InterPro" id="IPR000961">
    <property type="entry name" value="AGC-kinase_C"/>
</dbReference>
<dbReference type="GO" id="GO:0004691">
    <property type="term" value="F:cAMP-dependent protein kinase activity"/>
    <property type="evidence" value="ECO:0007669"/>
    <property type="project" value="UniProtKB-EC"/>
</dbReference>